<organism evidence="1 2">
    <name type="scientific">Roseburia intestinalis</name>
    <dbReference type="NCBI Taxonomy" id="166486"/>
    <lineage>
        <taxon>Bacteria</taxon>
        <taxon>Bacillati</taxon>
        <taxon>Bacillota</taxon>
        <taxon>Clostridia</taxon>
        <taxon>Lachnospirales</taxon>
        <taxon>Lachnospiraceae</taxon>
        <taxon>Roseburia</taxon>
    </lineage>
</organism>
<protein>
    <submittedName>
        <fullName evidence="1">Uncharacterized protein</fullName>
    </submittedName>
</protein>
<name>A0A173QWV3_9FIRM</name>
<dbReference type="PaxDb" id="166486-ERS852572_00033"/>
<dbReference type="EMBL" id="CYXZ01000001">
    <property type="protein sequence ID" value="CUM70092.1"/>
    <property type="molecule type" value="Genomic_DNA"/>
</dbReference>
<proteinExistence type="predicted"/>
<reference evidence="1 2" key="1">
    <citation type="submission" date="2015-09" db="EMBL/GenBank/DDBJ databases">
        <authorList>
            <consortium name="Pathogen Informatics"/>
        </authorList>
    </citation>
    <scope>NUCLEOTIDE SEQUENCE [LARGE SCALE GENOMIC DNA]</scope>
    <source>
        <strain evidence="1 2">2789STDY5834960</strain>
    </source>
</reference>
<accession>A0A173QWV3</accession>
<dbReference type="STRING" id="166486.ERS852572_00033"/>
<dbReference type="Proteomes" id="UP000095350">
    <property type="component" value="Unassembled WGS sequence"/>
</dbReference>
<dbReference type="AlphaFoldDB" id="A0A173QWV3"/>
<evidence type="ECO:0000313" key="2">
    <source>
        <dbReference type="Proteomes" id="UP000095350"/>
    </source>
</evidence>
<evidence type="ECO:0000313" key="1">
    <source>
        <dbReference type="EMBL" id="CUM70092.1"/>
    </source>
</evidence>
<sequence length="152" mass="17444">MMSNKNITKSNCFIFHDVGVKTINNFVIIRNIKFCDDSVGIIDTYISEKYDNIIEKNAVVHGKKIKHGDFLIEFLRDCGYNGQIYASYSNLKNSIDYPAMYQNVIGCGYAKGELNKAIDNMYKSNRIIVWNNGLAYYKGNSYLSLYTMLKKV</sequence>
<gene>
    <name evidence="1" type="ORF">ERS852572_00033</name>
</gene>